<reference evidence="1 2" key="1">
    <citation type="submission" date="2024-01" db="EMBL/GenBank/DDBJ databases">
        <title>Genomic insights into the taxonomy and metabolism of the cyanobacterium Pannus brasiliensis CCIBt3594.</title>
        <authorList>
            <person name="Machado M."/>
            <person name="Botero N.B."/>
            <person name="Andreote A.P.D."/>
            <person name="Feitosa A.M.T."/>
            <person name="Popin R."/>
            <person name="Sivonen K."/>
            <person name="Fiore M.F."/>
        </authorList>
    </citation>
    <scope>NUCLEOTIDE SEQUENCE [LARGE SCALE GENOMIC DNA]</scope>
    <source>
        <strain evidence="1 2">CCIBt3594</strain>
    </source>
</reference>
<accession>A0AAW9QFY0</accession>
<dbReference type="RefSeq" id="WP_332864130.1">
    <property type="nucleotide sequence ID" value="NZ_JBAFSM010000009.1"/>
</dbReference>
<dbReference type="Proteomes" id="UP001328733">
    <property type="component" value="Unassembled WGS sequence"/>
</dbReference>
<proteinExistence type="predicted"/>
<sequence>MTAPAPLKGIDLIDCARANVSEGIAVAARLCGYAEDTVTFEREVKQACEAIGVDITKFEDIGREYNTPGRNLIE</sequence>
<dbReference type="AlphaFoldDB" id="A0AAW9QFY0"/>
<organism evidence="1 2">
    <name type="scientific">Pannus brasiliensis CCIBt3594</name>
    <dbReference type="NCBI Taxonomy" id="1427578"/>
    <lineage>
        <taxon>Bacteria</taxon>
        <taxon>Bacillati</taxon>
        <taxon>Cyanobacteriota</taxon>
        <taxon>Cyanophyceae</taxon>
        <taxon>Oscillatoriophycideae</taxon>
        <taxon>Chroococcales</taxon>
        <taxon>Microcystaceae</taxon>
        <taxon>Pannus</taxon>
    </lineage>
</organism>
<name>A0AAW9QFY0_9CHRO</name>
<dbReference type="EMBL" id="JBAFSM010000009">
    <property type="protein sequence ID" value="MEG3436667.1"/>
    <property type="molecule type" value="Genomic_DNA"/>
</dbReference>
<evidence type="ECO:0008006" key="3">
    <source>
        <dbReference type="Google" id="ProtNLM"/>
    </source>
</evidence>
<keyword evidence="2" id="KW-1185">Reference proteome</keyword>
<protein>
    <recommendedName>
        <fullName evidence="3">Methionine aminopeptidase</fullName>
    </recommendedName>
</protein>
<gene>
    <name evidence="1" type="ORF">V0288_06000</name>
</gene>
<evidence type="ECO:0000313" key="1">
    <source>
        <dbReference type="EMBL" id="MEG3436667.1"/>
    </source>
</evidence>
<comment type="caution">
    <text evidence="1">The sequence shown here is derived from an EMBL/GenBank/DDBJ whole genome shotgun (WGS) entry which is preliminary data.</text>
</comment>
<evidence type="ECO:0000313" key="2">
    <source>
        <dbReference type="Proteomes" id="UP001328733"/>
    </source>
</evidence>